<protein>
    <submittedName>
        <fullName evidence="6">RND family efflux transporter MFP subunit</fullName>
    </submittedName>
</protein>
<feature type="domain" description="CusB-like beta-barrel" evidence="5">
    <location>
        <begin position="232"/>
        <end position="303"/>
    </location>
</feature>
<dbReference type="Pfam" id="PF25954">
    <property type="entry name" value="Beta-barrel_RND_2"/>
    <property type="match status" value="1"/>
</dbReference>
<feature type="coiled-coil region" evidence="2">
    <location>
        <begin position="138"/>
        <end position="189"/>
    </location>
</feature>
<dbReference type="InterPro" id="IPR058625">
    <property type="entry name" value="MdtA-like_BSH"/>
</dbReference>
<evidence type="ECO:0000256" key="3">
    <source>
        <dbReference type="SAM" id="MobiDB-lite"/>
    </source>
</evidence>
<sequence>MRLWKQFVVSLAVVCAGVLVWGRLAPGAGDTLKGAGLPDGLVAAIAPATGDAGTKPNGQGRRQSGGFGGPTLVVTKPVQLTLVNDRLNAIGDGAAIRSVVVTPYSTGNLTDVFVKSGDRVAQGQVIARLDNDEQKIAADQARLTRDRAADKLKRYENLQAAAAVTEVAIQDARDELKASELALQKAELDLSRRDITAPWAGIVGIISVNPGDYVTTSSEIARIDDRSDILVDFWVPERFVPKIRIGGPVSATAIARPGETFTGSVEAVDNRIDPASRTLRVRARIDNPQDVLRAGMSFSVTMHFEGDRFPSVDPLALQWSADGSYVWRVAEGKAERIPVRIVQRNPDKVLVDAKLAENDEVATEGLQRLRDGSDVKVLGAANEQRQPAAAEGT</sequence>
<evidence type="ECO:0000256" key="1">
    <source>
        <dbReference type="ARBA" id="ARBA00009477"/>
    </source>
</evidence>
<dbReference type="RefSeq" id="WP_108004301.1">
    <property type="nucleotide sequence ID" value="NZ_JBHEEX010000004.1"/>
</dbReference>
<evidence type="ECO:0000259" key="4">
    <source>
        <dbReference type="Pfam" id="PF25917"/>
    </source>
</evidence>
<dbReference type="InterPro" id="IPR058792">
    <property type="entry name" value="Beta-barrel_RND_2"/>
</dbReference>
<name>A0A2T5AZ80_MYCDI</name>
<dbReference type="Pfam" id="PF25917">
    <property type="entry name" value="BSH_RND"/>
    <property type="match status" value="1"/>
</dbReference>
<dbReference type="PANTHER" id="PTHR30469:SF11">
    <property type="entry name" value="BLL4320 PROTEIN"/>
    <property type="match status" value="1"/>
</dbReference>
<dbReference type="Gene3D" id="2.40.30.170">
    <property type="match status" value="1"/>
</dbReference>
<reference evidence="6 7" key="1">
    <citation type="submission" date="2018-04" db="EMBL/GenBank/DDBJ databases">
        <title>Genomic Encyclopedia of Type Strains, Phase IV (KMG-IV): sequencing the most valuable type-strain genomes for metagenomic binning, comparative biology and taxonomic classification.</title>
        <authorList>
            <person name="Goeker M."/>
        </authorList>
    </citation>
    <scope>NUCLEOTIDE SEQUENCE [LARGE SCALE GENOMIC DNA]</scope>
    <source>
        <strain evidence="6 7">DSM 7138</strain>
    </source>
</reference>
<feature type="region of interest" description="Disordered" evidence="3">
    <location>
        <begin position="48"/>
        <end position="68"/>
    </location>
</feature>
<evidence type="ECO:0000259" key="5">
    <source>
        <dbReference type="Pfam" id="PF25954"/>
    </source>
</evidence>
<organism evidence="6 7">
    <name type="scientific">Mycoplana dimorpha</name>
    <dbReference type="NCBI Taxonomy" id="28320"/>
    <lineage>
        <taxon>Bacteria</taxon>
        <taxon>Pseudomonadati</taxon>
        <taxon>Pseudomonadota</taxon>
        <taxon>Alphaproteobacteria</taxon>
        <taxon>Hyphomicrobiales</taxon>
        <taxon>Rhizobiaceae</taxon>
        <taxon>Mycoplana</taxon>
    </lineage>
</organism>
<dbReference type="GO" id="GO:0015562">
    <property type="term" value="F:efflux transmembrane transporter activity"/>
    <property type="evidence" value="ECO:0007669"/>
    <property type="project" value="TreeGrafter"/>
</dbReference>
<dbReference type="InterPro" id="IPR006143">
    <property type="entry name" value="RND_pump_MFP"/>
</dbReference>
<keyword evidence="7" id="KW-1185">Reference proteome</keyword>
<dbReference type="SUPFAM" id="SSF111369">
    <property type="entry name" value="HlyD-like secretion proteins"/>
    <property type="match status" value="1"/>
</dbReference>
<comment type="caution">
    <text evidence="6">The sequence shown here is derived from an EMBL/GenBank/DDBJ whole genome shotgun (WGS) entry which is preliminary data.</text>
</comment>
<proteinExistence type="inferred from homology"/>
<comment type="similarity">
    <text evidence="1">Belongs to the membrane fusion protein (MFP) (TC 8.A.1) family.</text>
</comment>
<dbReference type="OrthoDB" id="9806939at2"/>
<evidence type="ECO:0000313" key="7">
    <source>
        <dbReference type="Proteomes" id="UP000241247"/>
    </source>
</evidence>
<dbReference type="Gene3D" id="2.40.420.20">
    <property type="match status" value="1"/>
</dbReference>
<dbReference type="AlphaFoldDB" id="A0A2T5AZ80"/>
<dbReference type="NCBIfam" id="TIGR01730">
    <property type="entry name" value="RND_mfp"/>
    <property type="match status" value="1"/>
</dbReference>
<dbReference type="Proteomes" id="UP000241247">
    <property type="component" value="Unassembled WGS sequence"/>
</dbReference>
<evidence type="ECO:0000256" key="2">
    <source>
        <dbReference type="SAM" id="Coils"/>
    </source>
</evidence>
<feature type="domain" description="Multidrug resistance protein MdtA-like barrel-sandwich hybrid" evidence="4">
    <location>
        <begin position="97"/>
        <end position="218"/>
    </location>
</feature>
<dbReference type="Gene3D" id="2.40.50.100">
    <property type="match status" value="1"/>
</dbReference>
<dbReference type="GO" id="GO:1990281">
    <property type="term" value="C:efflux pump complex"/>
    <property type="evidence" value="ECO:0007669"/>
    <property type="project" value="TreeGrafter"/>
</dbReference>
<keyword evidence="2" id="KW-0175">Coiled coil</keyword>
<accession>A0A2T5AZ80</accession>
<evidence type="ECO:0000313" key="6">
    <source>
        <dbReference type="EMBL" id="PTM92021.1"/>
    </source>
</evidence>
<dbReference type="Gene3D" id="1.10.287.470">
    <property type="entry name" value="Helix hairpin bin"/>
    <property type="match status" value="1"/>
</dbReference>
<dbReference type="PANTHER" id="PTHR30469">
    <property type="entry name" value="MULTIDRUG RESISTANCE PROTEIN MDTA"/>
    <property type="match status" value="1"/>
</dbReference>
<gene>
    <name evidence="6" type="ORF">C7449_10868</name>
</gene>
<dbReference type="FunFam" id="2.40.30.170:FF:000010">
    <property type="entry name" value="Efflux RND transporter periplasmic adaptor subunit"/>
    <property type="match status" value="1"/>
</dbReference>
<dbReference type="EMBL" id="PZZZ01000008">
    <property type="protein sequence ID" value="PTM92021.1"/>
    <property type="molecule type" value="Genomic_DNA"/>
</dbReference>